<gene>
    <name evidence="2" type="ORF">PFISCL1PPCAC_11736</name>
</gene>
<organism evidence="2 3">
    <name type="scientific">Pristionchus fissidentatus</name>
    <dbReference type="NCBI Taxonomy" id="1538716"/>
    <lineage>
        <taxon>Eukaryota</taxon>
        <taxon>Metazoa</taxon>
        <taxon>Ecdysozoa</taxon>
        <taxon>Nematoda</taxon>
        <taxon>Chromadorea</taxon>
        <taxon>Rhabditida</taxon>
        <taxon>Rhabditina</taxon>
        <taxon>Diplogasteromorpha</taxon>
        <taxon>Diplogasteroidea</taxon>
        <taxon>Neodiplogasteridae</taxon>
        <taxon>Pristionchus</taxon>
    </lineage>
</organism>
<protein>
    <recommendedName>
        <fullName evidence="1">F-box domain-containing protein</fullName>
    </recommendedName>
</protein>
<dbReference type="PROSITE" id="PS50181">
    <property type="entry name" value="FBOX"/>
    <property type="match status" value="1"/>
</dbReference>
<dbReference type="EMBL" id="BTSY01000003">
    <property type="protein sequence ID" value="GMT20439.1"/>
    <property type="molecule type" value="Genomic_DNA"/>
</dbReference>
<reference evidence="2" key="1">
    <citation type="submission" date="2023-10" db="EMBL/GenBank/DDBJ databases">
        <title>Genome assembly of Pristionchus species.</title>
        <authorList>
            <person name="Yoshida K."/>
            <person name="Sommer R.J."/>
        </authorList>
    </citation>
    <scope>NUCLEOTIDE SEQUENCE</scope>
    <source>
        <strain evidence="2">RS5133</strain>
    </source>
</reference>
<dbReference type="AlphaFoldDB" id="A0AAV5VRN1"/>
<evidence type="ECO:0000259" key="1">
    <source>
        <dbReference type="PROSITE" id="PS50181"/>
    </source>
</evidence>
<evidence type="ECO:0000313" key="3">
    <source>
        <dbReference type="Proteomes" id="UP001432322"/>
    </source>
</evidence>
<feature type="domain" description="F-box" evidence="1">
    <location>
        <begin position="2"/>
        <end position="50"/>
    </location>
</feature>
<name>A0AAV5VRN1_9BILA</name>
<accession>A0AAV5VRN1</accession>
<evidence type="ECO:0000313" key="2">
    <source>
        <dbReference type="EMBL" id="GMT20439.1"/>
    </source>
</evidence>
<sequence length="305" mass="35466">LQFDLFNLPNEVVSHMCRFLTLRERLNFGKANHHTYKFENEVGGNYFKEINVRDKDGAPLFRINKEDQQRQGKRKLQFTTAGKEWRIFTDEYKIHARNILRNARIDVLDFTELDSPPSAEMRAVLSTAVYNRLKVHSWEGHHAQSRNFVFDLVHSERFKRNCIQLDWRSADEQDIEADLQLFRSLPASKDFILSWGRAGIQCPVVEMDEVTLLNIVDKFVNVTLTCYLKAITVDTLLRIFEIVCESDRKREIRICVCVALLDRLFVVLCGSAGNRRSFENSAKKATIFRGENGCTDEYVTFRSEG</sequence>
<keyword evidence="3" id="KW-1185">Reference proteome</keyword>
<dbReference type="Proteomes" id="UP001432322">
    <property type="component" value="Unassembled WGS sequence"/>
</dbReference>
<proteinExistence type="predicted"/>
<feature type="non-terminal residue" evidence="2">
    <location>
        <position position="1"/>
    </location>
</feature>
<dbReference type="InterPro" id="IPR001810">
    <property type="entry name" value="F-box_dom"/>
</dbReference>
<comment type="caution">
    <text evidence="2">The sequence shown here is derived from an EMBL/GenBank/DDBJ whole genome shotgun (WGS) entry which is preliminary data.</text>
</comment>